<gene>
    <name evidence="4" type="ORF">TPSD3_06680</name>
</gene>
<dbReference type="GO" id="GO:0048039">
    <property type="term" value="F:ubiquinone binding"/>
    <property type="evidence" value="ECO:0007669"/>
    <property type="project" value="InterPro"/>
</dbReference>
<dbReference type="Pfam" id="PF03364">
    <property type="entry name" value="Polyketide_cyc"/>
    <property type="match status" value="1"/>
</dbReference>
<comment type="similarity">
    <text evidence="1">Belongs to the ribosome association toxin RatA family.</text>
</comment>
<comment type="caution">
    <text evidence="4">The sequence shown here is derived from an EMBL/GenBank/DDBJ whole genome shotgun (WGS) entry which is preliminary data.</text>
</comment>
<evidence type="ECO:0000313" key="5">
    <source>
        <dbReference type="Proteomes" id="UP000194798"/>
    </source>
</evidence>
<dbReference type="InterPro" id="IPR044996">
    <property type="entry name" value="COQ10-like"/>
</dbReference>
<proteinExistence type="inferred from homology"/>
<dbReference type="AlphaFoldDB" id="A0A251X922"/>
<dbReference type="EMBL" id="MSLT01000012">
    <property type="protein sequence ID" value="OUD14022.1"/>
    <property type="molecule type" value="Genomic_DNA"/>
</dbReference>
<name>A0A251X922_9GAMM</name>
<dbReference type="PANTHER" id="PTHR12901:SF10">
    <property type="entry name" value="COENZYME Q-BINDING PROTEIN COQ10, MITOCHONDRIAL"/>
    <property type="match status" value="1"/>
</dbReference>
<accession>A0A251X922</accession>
<dbReference type="SUPFAM" id="SSF55961">
    <property type="entry name" value="Bet v1-like"/>
    <property type="match status" value="1"/>
</dbReference>
<keyword evidence="2" id="KW-1277">Toxin-antitoxin system</keyword>
<dbReference type="Proteomes" id="UP000194798">
    <property type="component" value="Unassembled WGS sequence"/>
</dbReference>
<dbReference type="Gene3D" id="3.30.530.20">
    <property type="match status" value="1"/>
</dbReference>
<reference evidence="4 5" key="1">
    <citation type="submission" date="2016-12" db="EMBL/GenBank/DDBJ databases">
        <title>Thioflexothrix psekupsii D3 genome sequencing and assembly.</title>
        <authorList>
            <person name="Fomenkov A."/>
            <person name="Vincze T."/>
            <person name="Grabovich M."/>
            <person name="Anton B.P."/>
            <person name="Dubinina G."/>
            <person name="Orlova M."/>
            <person name="Belousova E."/>
            <person name="Roberts R.J."/>
        </authorList>
    </citation>
    <scope>NUCLEOTIDE SEQUENCE [LARGE SCALE GENOMIC DNA]</scope>
    <source>
        <strain evidence="4">D3</strain>
    </source>
</reference>
<dbReference type="RefSeq" id="WP_086487809.1">
    <property type="nucleotide sequence ID" value="NZ_MSLT01000012.1"/>
</dbReference>
<feature type="domain" description="Coenzyme Q-binding protein COQ10 START" evidence="3">
    <location>
        <begin position="10"/>
        <end position="137"/>
    </location>
</feature>
<dbReference type="InterPro" id="IPR005031">
    <property type="entry name" value="COQ10_START"/>
</dbReference>
<dbReference type="InterPro" id="IPR023393">
    <property type="entry name" value="START-like_dom_sf"/>
</dbReference>
<dbReference type="CDD" id="cd07813">
    <property type="entry name" value="COQ10p_like"/>
    <property type="match status" value="1"/>
</dbReference>
<evidence type="ECO:0000259" key="3">
    <source>
        <dbReference type="Pfam" id="PF03364"/>
    </source>
</evidence>
<sequence length="148" mass="16715">MKHIHKTALVPYSASNMYQLVNAIENYPQFLPWCKATEVHFRSETRIDATIKMGSIALGTGFTTRNDLVPNQSIKMELIEGPFKSLRGLWTFQSLGDDTLSGCKIALTMDFEISNPLLRKTLTPVFTQIVCSLIDAFIKRAHECYGKK</sequence>
<keyword evidence="5" id="KW-1185">Reference proteome</keyword>
<protein>
    <recommendedName>
        <fullName evidence="3">Coenzyme Q-binding protein COQ10 START domain-containing protein</fullName>
    </recommendedName>
</protein>
<dbReference type="OrthoDB" id="9804759at2"/>
<evidence type="ECO:0000256" key="1">
    <source>
        <dbReference type="ARBA" id="ARBA00008918"/>
    </source>
</evidence>
<dbReference type="GO" id="GO:0045333">
    <property type="term" value="P:cellular respiration"/>
    <property type="evidence" value="ECO:0007669"/>
    <property type="project" value="InterPro"/>
</dbReference>
<organism evidence="4 5">
    <name type="scientific">Thioflexithrix psekupsensis</name>
    <dbReference type="NCBI Taxonomy" id="1570016"/>
    <lineage>
        <taxon>Bacteria</taxon>
        <taxon>Pseudomonadati</taxon>
        <taxon>Pseudomonadota</taxon>
        <taxon>Gammaproteobacteria</taxon>
        <taxon>Thiotrichales</taxon>
        <taxon>Thioflexithrix</taxon>
    </lineage>
</organism>
<evidence type="ECO:0000313" key="4">
    <source>
        <dbReference type="EMBL" id="OUD14022.1"/>
    </source>
</evidence>
<dbReference type="PANTHER" id="PTHR12901">
    <property type="entry name" value="SPERM PROTEIN HOMOLOG"/>
    <property type="match status" value="1"/>
</dbReference>
<evidence type="ECO:0000256" key="2">
    <source>
        <dbReference type="ARBA" id="ARBA00022649"/>
    </source>
</evidence>